<evidence type="ECO:0000313" key="1">
    <source>
        <dbReference type="EMBL" id="JAI04869.1"/>
    </source>
</evidence>
<accession>A0A0E9XT75</accession>
<reference evidence="1" key="2">
    <citation type="journal article" date="2015" name="Fish Shellfish Immunol.">
        <title>Early steps in the European eel (Anguilla anguilla)-Vibrio vulnificus interaction in the gills: Role of the RtxA13 toxin.</title>
        <authorList>
            <person name="Callol A."/>
            <person name="Pajuelo D."/>
            <person name="Ebbesson L."/>
            <person name="Teles M."/>
            <person name="MacKenzie S."/>
            <person name="Amaro C."/>
        </authorList>
    </citation>
    <scope>NUCLEOTIDE SEQUENCE</scope>
</reference>
<proteinExistence type="predicted"/>
<reference evidence="1" key="1">
    <citation type="submission" date="2014-11" db="EMBL/GenBank/DDBJ databases">
        <authorList>
            <person name="Amaro Gonzalez C."/>
        </authorList>
    </citation>
    <scope>NUCLEOTIDE SEQUENCE</scope>
</reference>
<name>A0A0E9XT75_ANGAN</name>
<dbReference type="EMBL" id="GBXM01003709">
    <property type="protein sequence ID" value="JAI04869.1"/>
    <property type="molecule type" value="Transcribed_RNA"/>
</dbReference>
<protein>
    <submittedName>
        <fullName evidence="1">Uncharacterized protein</fullName>
    </submittedName>
</protein>
<sequence>MQQGHQDSIKTSRIRSPLSCETMFLNLARIFFLF</sequence>
<organism evidence="1">
    <name type="scientific">Anguilla anguilla</name>
    <name type="common">European freshwater eel</name>
    <name type="synonym">Muraena anguilla</name>
    <dbReference type="NCBI Taxonomy" id="7936"/>
    <lineage>
        <taxon>Eukaryota</taxon>
        <taxon>Metazoa</taxon>
        <taxon>Chordata</taxon>
        <taxon>Craniata</taxon>
        <taxon>Vertebrata</taxon>
        <taxon>Euteleostomi</taxon>
        <taxon>Actinopterygii</taxon>
        <taxon>Neopterygii</taxon>
        <taxon>Teleostei</taxon>
        <taxon>Anguilliformes</taxon>
        <taxon>Anguillidae</taxon>
        <taxon>Anguilla</taxon>
    </lineage>
</organism>
<dbReference type="AlphaFoldDB" id="A0A0E9XT75"/>